<sequence>MALHTNENHNPTVHKFESMLKTDDVYFFDAEDFEEIIHHYLNLGKVSLGKKAIQLGLEQHPNCIEIKLLQVEVLVFEDQFTKAESLLDQLQSIDAHNEEIFIQRANILSKKDNHAGAIDMLKQALTIVQDEDSFDVYSLMGMEHLFMDNYVEAKKCFIQCLTYDDSDYSSLYNVIYCFEFLEDFEGAISFLNKFLEKNPYCEVAWHQLGKMYIEKNMWESALGAFDFAIISDDTFLGAYFEKGKVLEKLGKLNEAIACYETTIEIEDPTSHAYLRIAKCHEKLGNDDLAKYYYYNTVHEDPLLDKGWLAITEFYLRKKDYEKALHYINKAINIDGDNALYWKRNAETFFALNNIDEADFAFKQAVELGNYELDTWTNWAKVLKQLNDSEAAIQVLLQGLEFYPNNAEILYQLTGLYLRCNNFDEAKEHFGVALQISPKKSSIFLELYPEYGQLKWVQDSLKRNQRAST</sequence>
<dbReference type="AlphaFoldDB" id="A0A1V6LQ84"/>
<dbReference type="SMART" id="SM00028">
    <property type="entry name" value="TPR"/>
    <property type="match status" value="11"/>
</dbReference>
<dbReference type="InterPro" id="IPR019734">
    <property type="entry name" value="TPR_rpt"/>
</dbReference>
<dbReference type="OrthoDB" id="9803982at2"/>
<gene>
    <name evidence="4" type="ORF">BUL40_11225</name>
</gene>
<dbReference type="PROSITE" id="PS50005">
    <property type="entry name" value="TPR"/>
    <property type="match status" value="3"/>
</dbReference>
<evidence type="ECO:0000256" key="2">
    <source>
        <dbReference type="ARBA" id="ARBA00022803"/>
    </source>
</evidence>
<organism evidence="4 5">
    <name type="scientific">Croceivirga radicis</name>
    <dbReference type="NCBI Taxonomy" id="1929488"/>
    <lineage>
        <taxon>Bacteria</taxon>
        <taxon>Pseudomonadati</taxon>
        <taxon>Bacteroidota</taxon>
        <taxon>Flavobacteriia</taxon>
        <taxon>Flavobacteriales</taxon>
        <taxon>Flavobacteriaceae</taxon>
        <taxon>Croceivirga</taxon>
    </lineage>
</organism>
<feature type="repeat" description="TPR" evidence="3">
    <location>
        <begin position="236"/>
        <end position="269"/>
    </location>
</feature>
<dbReference type="Pfam" id="PF13174">
    <property type="entry name" value="TPR_6"/>
    <property type="match status" value="1"/>
</dbReference>
<dbReference type="Pfam" id="PF13181">
    <property type="entry name" value="TPR_8"/>
    <property type="match status" value="4"/>
</dbReference>
<keyword evidence="1" id="KW-0677">Repeat</keyword>
<evidence type="ECO:0000256" key="1">
    <source>
        <dbReference type="ARBA" id="ARBA00022737"/>
    </source>
</evidence>
<evidence type="ECO:0000313" key="5">
    <source>
        <dbReference type="Proteomes" id="UP000191680"/>
    </source>
</evidence>
<comment type="caution">
    <text evidence="4">The sequence shown here is derived from an EMBL/GenBank/DDBJ whole genome shotgun (WGS) entry which is preliminary data.</text>
</comment>
<dbReference type="InterPro" id="IPR050498">
    <property type="entry name" value="Ycf3"/>
</dbReference>
<evidence type="ECO:0000256" key="3">
    <source>
        <dbReference type="PROSITE-ProRule" id="PRU00339"/>
    </source>
</evidence>
<accession>A0A1V6LQ84</accession>
<dbReference type="Proteomes" id="UP000191680">
    <property type="component" value="Unassembled WGS sequence"/>
</dbReference>
<reference evidence="4 5" key="1">
    <citation type="submission" date="2016-12" db="EMBL/GenBank/DDBJ databases">
        <authorList>
            <person name="Song W.-J."/>
            <person name="Kurnit D.M."/>
        </authorList>
    </citation>
    <scope>NUCLEOTIDE SEQUENCE [LARGE SCALE GENOMIC DNA]</scope>
    <source>
        <strain evidence="4 5">HSG9</strain>
    </source>
</reference>
<keyword evidence="2 3" id="KW-0802">TPR repeat</keyword>
<dbReference type="Gene3D" id="1.25.40.10">
    <property type="entry name" value="Tetratricopeptide repeat domain"/>
    <property type="match status" value="2"/>
</dbReference>
<keyword evidence="5" id="KW-1185">Reference proteome</keyword>
<dbReference type="RefSeq" id="WP_010520120.1">
    <property type="nucleotide sequence ID" value="NZ_AFOE01000059.1"/>
</dbReference>
<dbReference type="PANTHER" id="PTHR44858">
    <property type="entry name" value="TETRATRICOPEPTIDE REPEAT PROTEIN 6"/>
    <property type="match status" value="1"/>
</dbReference>
<name>A0A1V6LQ84_9FLAO</name>
<dbReference type="EMBL" id="MTBC01000007">
    <property type="protein sequence ID" value="OQD42332.1"/>
    <property type="molecule type" value="Genomic_DNA"/>
</dbReference>
<protein>
    <submittedName>
        <fullName evidence="4">Uncharacterized protein</fullName>
    </submittedName>
</protein>
<dbReference type="PANTHER" id="PTHR44858:SF1">
    <property type="entry name" value="UDP-N-ACETYLGLUCOSAMINE--PEPTIDE N-ACETYLGLUCOSAMINYLTRANSFERASE SPINDLY-RELATED"/>
    <property type="match status" value="1"/>
</dbReference>
<dbReference type="SUPFAM" id="SSF81901">
    <property type="entry name" value="HCP-like"/>
    <property type="match status" value="1"/>
</dbReference>
<dbReference type="InterPro" id="IPR011990">
    <property type="entry name" value="TPR-like_helical_dom_sf"/>
</dbReference>
<evidence type="ECO:0000313" key="4">
    <source>
        <dbReference type="EMBL" id="OQD42332.1"/>
    </source>
</evidence>
<dbReference type="SUPFAM" id="SSF48452">
    <property type="entry name" value="TPR-like"/>
    <property type="match status" value="1"/>
</dbReference>
<feature type="repeat" description="TPR" evidence="3">
    <location>
        <begin position="304"/>
        <end position="337"/>
    </location>
</feature>
<feature type="repeat" description="TPR" evidence="3">
    <location>
        <begin position="406"/>
        <end position="439"/>
    </location>
</feature>
<proteinExistence type="predicted"/>